<proteinExistence type="predicted"/>
<feature type="transmembrane region" description="Helical" evidence="1">
    <location>
        <begin position="93"/>
        <end position="117"/>
    </location>
</feature>
<dbReference type="EMBL" id="UXSR01005199">
    <property type="protein sequence ID" value="VDD79525.1"/>
    <property type="molecule type" value="Genomic_DNA"/>
</dbReference>
<evidence type="ECO:0000313" key="3">
    <source>
        <dbReference type="Proteomes" id="UP000267029"/>
    </source>
</evidence>
<feature type="transmembrane region" description="Helical" evidence="1">
    <location>
        <begin position="415"/>
        <end position="438"/>
    </location>
</feature>
<evidence type="ECO:0000313" key="2">
    <source>
        <dbReference type="EMBL" id="VDD79525.1"/>
    </source>
</evidence>
<keyword evidence="1" id="KW-0812">Transmembrane</keyword>
<gene>
    <name evidence="2" type="ORF">MCOS_LOCUS5528</name>
</gene>
<dbReference type="Proteomes" id="UP000267029">
    <property type="component" value="Unassembled WGS sequence"/>
</dbReference>
<sequence>MDKTTQILRNFKVQLEPWLSLVNSLNHSSILTKLKSPKQTLTQINLATPVGAVWTRAQTQADSILRSVKHTERHIVSMINNTARHRGDMVVNAIGGVFVFVLFIAFILVVGLCRIAVKSITKGKVRSAKKTANACYSSVSCLSVFSIFIFLIVTTLVICTMFVSSALYTEGCVYLQEEGLEKSDYVLRGYLRSIWPNIGALAGMPVPGNLLRAIIQDCGMTDTGLLALIGWTNLANLYNLAQNSDINVDILHGQENLHNLLFKNDQIPSVEGILSLNNWVNELSVIETEALGLIKEFDPNKLDIDRLDQIYNLLGTSEAALPTNSSVIKAFYKLREKAPEIRNNLKKIVEDLRNSTNSSALTADIYAELQFRLLSEFEPVTSSYTSRLFPCKKMKYAVINLVDTVCRNEGLLPRLYVWGLLVWIELIGVFFTCLLLIATSLISDAQALSQAYH</sequence>
<evidence type="ECO:0000256" key="1">
    <source>
        <dbReference type="SAM" id="Phobius"/>
    </source>
</evidence>
<accession>A0A3P6HKQ6</accession>
<dbReference type="OrthoDB" id="6262148at2759"/>
<keyword evidence="1" id="KW-1133">Transmembrane helix</keyword>
<protein>
    <recommendedName>
        <fullName evidence="4">Prominin</fullName>
    </recommendedName>
</protein>
<dbReference type="AlphaFoldDB" id="A0A3P6HKQ6"/>
<keyword evidence="1" id="KW-0472">Membrane</keyword>
<keyword evidence="3" id="KW-1185">Reference proteome</keyword>
<name>A0A3P6HKQ6_MESCO</name>
<reference evidence="2 3" key="1">
    <citation type="submission" date="2018-10" db="EMBL/GenBank/DDBJ databases">
        <authorList>
            <consortium name="Pathogen Informatics"/>
        </authorList>
    </citation>
    <scope>NUCLEOTIDE SEQUENCE [LARGE SCALE GENOMIC DNA]</scope>
</reference>
<organism evidence="2 3">
    <name type="scientific">Mesocestoides corti</name>
    <name type="common">Flatworm</name>
    <dbReference type="NCBI Taxonomy" id="53468"/>
    <lineage>
        <taxon>Eukaryota</taxon>
        <taxon>Metazoa</taxon>
        <taxon>Spiralia</taxon>
        <taxon>Lophotrochozoa</taxon>
        <taxon>Platyhelminthes</taxon>
        <taxon>Cestoda</taxon>
        <taxon>Eucestoda</taxon>
        <taxon>Cyclophyllidea</taxon>
        <taxon>Mesocestoididae</taxon>
        <taxon>Mesocestoides</taxon>
    </lineage>
</organism>
<evidence type="ECO:0008006" key="4">
    <source>
        <dbReference type="Google" id="ProtNLM"/>
    </source>
</evidence>
<feature type="transmembrane region" description="Helical" evidence="1">
    <location>
        <begin position="138"/>
        <end position="163"/>
    </location>
</feature>